<feature type="transmembrane region" description="Helical" evidence="5">
    <location>
        <begin position="120"/>
        <end position="140"/>
    </location>
</feature>
<dbReference type="RefSeq" id="WP_109709488.1">
    <property type="nucleotide sequence ID" value="NZ_QGDS01000003.1"/>
</dbReference>
<keyword evidence="3 5" id="KW-1133">Transmembrane helix</keyword>
<dbReference type="OrthoDB" id="9788108at2"/>
<dbReference type="SUPFAM" id="SSF161098">
    <property type="entry name" value="MetI-like"/>
    <property type="match status" value="1"/>
</dbReference>
<evidence type="ECO:0000256" key="2">
    <source>
        <dbReference type="ARBA" id="ARBA00022692"/>
    </source>
</evidence>
<evidence type="ECO:0000313" key="7">
    <source>
        <dbReference type="EMBL" id="SUQ13502.1"/>
    </source>
</evidence>
<comment type="similarity">
    <text evidence="5">Belongs to the binding-protein-dependent transport system permease family.</text>
</comment>
<feature type="domain" description="ABC transmembrane type-1" evidence="6">
    <location>
        <begin position="83"/>
        <end position="292"/>
    </location>
</feature>
<keyword evidence="8" id="KW-1185">Reference proteome</keyword>
<dbReference type="InterPro" id="IPR000515">
    <property type="entry name" value="MetI-like"/>
</dbReference>
<gene>
    <name evidence="7" type="ORF">SAMN05216529_103232</name>
</gene>
<sequence>MFGGSTKKKGGEINYNEVPAHIRRRPYYIIAPGLLILIGILIPFVTAIFLSFTNYSFRLPKWSFVGLKNWINMFTSKEFYHALSVTLRYGIFATAAEMLLGTGVALLLKKDTRYSRILKVLFTFPLMVAPAIAVLIWQLMTSNTVGVLEKVLNIFGVYNFPWAASHSTALFTAILIDAWVNTSFVILLVLAGIQSLPKSPFEAAAVDGASSWFTFKTLTFPMLKPFMYIALLFRLMAALQEFGIIYALTKGGPGDTLMNISLTGYISGFTYQKLASALPFLLVLWLLINKTAQFLVKRQRYLAQQAAGK</sequence>
<proteinExistence type="inferred from homology"/>
<feature type="transmembrane region" description="Helical" evidence="5">
    <location>
        <begin position="89"/>
        <end position="108"/>
    </location>
</feature>
<protein>
    <submittedName>
        <fullName evidence="7">Carbohydrate ABC transporter membrane protein 1, CUT1 family</fullName>
    </submittedName>
</protein>
<evidence type="ECO:0000256" key="1">
    <source>
        <dbReference type="ARBA" id="ARBA00004141"/>
    </source>
</evidence>
<evidence type="ECO:0000256" key="4">
    <source>
        <dbReference type="ARBA" id="ARBA00023136"/>
    </source>
</evidence>
<dbReference type="Proteomes" id="UP000254051">
    <property type="component" value="Unassembled WGS sequence"/>
</dbReference>
<feature type="transmembrane region" description="Helical" evidence="5">
    <location>
        <begin position="169"/>
        <end position="191"/>
    </location>
</feature>
<keyword evidence="4 5" id="KW-0472">Membrane</keyword>
<keyword evidence="5" id="KW-0813">Transport</keyword>
<accession>A0A316A2J1</accession>
<dbReference type="InterPro" id="IPR052730">
    <property type="entry name" value="Sugar_ABC_transporter"/>
</dbReference>
<feature type="transmembrane region" description="Helical" evidence="5">
    <location>
        <begin position="27"/>
        <end position="52"/>
    </location>
</feature>
<evidence type="ECO:0000256" key="3">
    <source>
        <dbReference type="ARBA" id="ARBA00022989"/>
    </source>
</evidence>
<dbReference type="PANTHER" id="PTHR43759:SF1">
    <property type="entry name" value="GLUCOSE IMPORT SYSTEM PERMEASE PROTEIN GLCT"/>
    <property type="match status" value="1"/>
</dbReference>
<dbReference type="Pfam" id="PF00528">
    <property type="entry name" value="BPD_transp_1"/>
    <property type="match status" value="1"/>
</dbReference>
<feature type="transmembrane region" description="Helical" evidence="5">
    <location>
        <begin position="226"/>
        <end position="249"/>
    </location>
</feature>
<evidence type="ECO:0000313" key="8">
    <source>
        <dbReference type="Proteomes" id="UP000254051"/>
    </source>
</evidence>
<dbReference type="GO" id="GO:0055085">
    <property type="term" value="P:transmembrane transport"/>
    <property type="evidence" value="ECO:0007669"/>
    <property type="project" value="InterPro"/>
</dbReference>
<comment type="subcellular location">
    <subcellularLocation>
        <location evidence="5">Cell membrane</location>
        <topology evidence="5">Multi-pass membrane protein</topology>
    </subcellularLocation>
    <subcellularLocation>
        <location evidence="1">Membrane</location>
        <topology evidence="1">Multi-pass membrane protein</topology>
    </subcellularLocation>
</comment>
<evidence type="ECO:0000259" key="6">
    <source>
        <dbReference type="PROSITE" id="PS50928"/>
    </source>
</evidence>
<dbReference type="PROSITE" id="PS50928">
    <property type="entry name" value="ABC_TM1"/>
    <property type="match status" value="1"/>
</dbReference>
<dbReference type="PANTHER" id="PTHR43759">
    <property type="entry name" value="TREHALOSE TRANSPORT SYSTEM PERMEASE PROTEIN SUGA"/>
    <property type="match status" value="1"/>
</dbReference>
<dbReference type="GO" id="GO:0005886">
    <property type="term" value="C:plasma membrane"/>
    <property type="evidence" value="ECO:0007669"/>
    <property type="project" value="UniProtKB-SubCell"/>
</dbReference>
<feature type="transmembrane region" description="Helical" evidence="5">
    <location>
        <begin position="269"/>
        <end position="288"/>
    </location>
</feature>
<dbReference type="AlphaFoldDB" id="A0A316A2J1"/>
<dbReference type="Gene3D" id="1.10.3720.10">
    <property type="entry name" value="MetI-like"/>
    <property type="match status" value="1"/>
</dbReference>
<evidence type="ECO:0000256" key="5">
    <source>
        <dbReference type="RuleBase" id="RU363032"/>
    </source>
</evidence>
<name>A0A316A2J1_9FIRM</name>
<dbReference type="InterPro" id="IPR035906">
    <property type="entry name" value="MetI-like_sf"/>
</dbReference>
<keyword evidence="2 5" id="KW-0812">Transmembrane</keyword>
<organism evidence="7 8">
    <name type="scientific">Faecalicatena contorta</name>
    <dbReference type="NCBI Taxonomy" id="39482"/>
    <lineage>
        <taxon>Bacteria</taxon>
        <taxon>Bacillati</taxon>
        <taxon>Bacillota</taxon>
        <taxon>Clostridia</taxon>
        <taxon>Lachnospirales</taxon>
        <taxon>Lachnospiraceae</taxon>
        <taxon>Faecalicatena</taxon>
    </lineage>
</organism>
<dbReference type="EMBL" id="UHJJ01000003">
    <property type="protein sequence ID" value="SUQ13502.1"/>
    <property type="molecule type" value="Genomic_DNA"/>
</dbReference>
<dbReference type="CDD" id="cd06261">
    <property type="entry name" value="TM_PBP2"/>
    <property type="match status" value="1"/>
</dbReference>
<reference evidence="8" key="1">
    <citation type="submission" date="2017-07" db="EMBL/GenBank/DDBJ databases">
        <authorList>
            <person name="Varghese N."/>
            <person name="Submissions S."/>
        </authorList>
    </citation>
    <scope>NUCLEOTIDE SEQUENCE [LARGE SCALE GENOMIC DNA]</scope>
    <source>
        <strain evidence="8">NLAE-zl-C134</strain>
    </source>
</reference>